<dbReference type="PANTHER" id="PTHR32282">
    <property type="entry name" value="BINDING PROTEIN TRANSPEPTIDASE, PUTATIVE-RELATED"/>
    <property type="match status" value="1"/>
</dbReference>
<feature type="domain" description="PASTA" evidence="11">
    <location>
        <begin position="717"/>
        <end position="783"/>
    </location>
</feature>
<evidence type="ECO:0000256" key="1">
    <source>
        <dbReference type="ARBA" id="ARBA00022645"/>
    </source>
</evidence>
<evidence type="ECO:0000256" key="3">
    <source>
        <dbReference type="ARBA" id="ARBA00022676"/>
    </source>
</evidence>
<dbReference type="InterPro" id="IPR012338">
    <property type="entry name" value="Beta-lactam/transpept-like"/>
</dbReference>
<dbReference type="InterPro" id="IPR023346">
    <property type="entry name" value="Lysozyme-like_dom_sf"/>
</dbReference>
<dbReference type="Gene3D" id="3.40.710.10">
    <property type="entry name" value="DD-peptidase/beta-lactamase superfamily"/>
    <property type="match status" value="1"/>
</dbReference>
<evidence type="ECO:0000256" key="2">
    <source>
        <dbReference type="ARBA" id="ARBA00022670"/>
    </source>
</evidence>
<keyword evidence="5" id="KW-0378">Hydrolase</keyword>
<dbReference type="Pfam" id="PF00912">
    <property type="entry name" value="Transgly"/>
    <property type="match status" value="1"/>
</dbReference>
<feature type="transmembrane region" description="Helical" evidence="10">
    <location>
        <begin position="20"/>
        <end position="45"/>
    </location>
</feature>
<organism evidence="12 13">
    <name type="scientific">Lacisediminihabitans profunda</name>
    <dbReference type="NCBI Taxonomy" id="2594790"/>
    <lineage>
        <taxon>Bacteria</taxon>
        <taxon>Bacillati</taxon>
        <taxon>Actinomycetota</taxon>
        <taxon>Actinomycetes</taxon>
        <taxon>Micrococcales</taxon>
        <taxon>Microbacteriaceae</taxon>
        <taxon>Lacisediminihabitans</taxon>
    </lineage>
</organism>
<comment type="catalytic activity">
    <reaction evidence="7">
        <text>Preferential cleavage: (Ac)2-L-Lys-D-Ala-|-D-Ala. Also transpeptidation of peptidyl-alanyl moieties that are N-acyl substituents of D-alanine.</text>
        <dbReference type="EC" id="3.4.16.4"/>
    </reaction>
</comment>
<dbReference type="GO" id="GO:0009002">
    <property type="term" value="F:serine-type D-Ala-D-Ala carboxypeptidase activity"/>
    <property type="evidence" value="ECO:0007669"/>
    <property type="project" value="UniProtKB-EC"/>
</dbReference>
<dbReference type="CDD" id="cd06577">
    <property type="entry name" value="PASTA_pknB"/>
    <property type="match status" value="1"/>
</dbReference>
<evidence type="ECO:0000256" key="6">
    <source>
        <dbReference type="ARBA" id="ARBA00023268"/>
    </source>
</evidence>
<keyword evidence="3" id="KW-0328">Glycosyltransferase</keyword>
<dbReference type="SUPFAM" id="SSF56601">
    <property type="entry name" value="beta-lactamase/transpeptidase-like"/>
    <property type="match status" value="1"/>
</dbReference>
<dbReference type="GO" id="GO:0006508">
    <property type="term" value="P:proteolysis"/>
    <property type="evidence" value="ECO:0007669"/>
    <property type="project" value="UniProtKB-KW"/>
</dbReference>
<evidence type="ECO:0000256" key="10">
    <source>
        <dbReference type="SAM" id="Phobius"/>
    </source>
</evidence>
<proteinExistence type="predicted"/>
<evidence type="ECO:0000256" key="9">
    <source>
        <dbReference type="SAM" id="MobiDB-lite"/>
    </source>
</evidence>
<evidence type="ECO:0000256" key="7">
    <source>
        <dbReference type="ARBA" id="ARBA00034000"/>
    </source>
</evidence>
<dbReference type="PROSITE" id="PS51178">
    <property type="entry name" value="PASTA"/>
    <property type="match status" value="1"/>
</dbReference>
<dbReference type="InterPro" id="IPR005543">
    <property type="entry name" value="PASTA_dom"/>
</dbReference>
<protein>
    <submittedName>
        <fullName evidence="12">PASTA domain-containing protein</fullName>
    </submittedName>
</protein>
<dbReference type="InterPro" id="IPR001264">
    <property type="entry name" value="Glyco_trans_51"/>
</dbReference>
<dbReference type="SMART" id="SM00740">
    <property type="entry name" value="PASTA"/>
    <property type="match status" value="1"/>
</dbReference>
<evidence type="ECO:0000259" key="11">
    <source>
        <dbReference type="PROSITE" id="PS51178"/>
    </source>
</evidence>
<dbReference type="Gene3D" id="1.10.3810.10">
    <property type="entry name" value="Biosynthetic peptidoglycan transglycosylase-like"/>
    <property type="match status" value="1"/>
</dbReference>
<dbReference type="Pfam" id="PF00905">
    <property type="entry name" value="Transpeptidase"/>
    <property type="match status" value="1"/>
</dbReference>
<dbReference type="Gene3D" id="3.30.10.20">
    <property type="match status" value="1"/>
</dbReference>
<keyword evidence="10" id="KW-0812">Transmembrane</keyword>
<feature type="region of interest" description="Disordered" evidence="9">
    <location>
        <begin position="782"/>
        <end position="806"/>
    </location>
</feature>
<evidence type="ECO:0000313" key="12">
    <source>
        <dbReference type="EMBL" id="TXN32049.1"/>
    </source>
</evidence>
<dbReference type="GO" id="GO:0008955">
    <property type="term" value="F:peptidoglycan glycosyltransferase activity"/>
    <property type="evidence" value="ECO:0007669"/>
    <property type="project" value="UniProtKB-EC"/>
</dbReference>
<dbReference type="Proteomes" id="UP000321379">
    <property type="component" value="Unassembled WGS sequence"/>
</dbReference>
<dbReference type="SUPFAM" id="SSF53955">
    <property type="entry name" value="Lysozyme-like"/>
    <property type="match status" value="1"/>
</dbReference>
<keyword evidence="13" id="KW-1185">Reference proteome</keyword>
<reference evidence="12 13" key="1">
    <citation type="submission" date="2019-08" db="EMBL/GenBank/DDBJ databases">
        <title>Bacterial whole genome sequence for Glaciihabitans sp. CHu50b-6-2.</title>
        <authorList>
            <person name="Jin L."/>
        </authorList>
    </citation>
    <scope>NUCLEOTIDE SEQUENCE [LARGE SCALE GENOMIC DNA]</scope>
    <source>
        <strain evidence="12 13">CHu50b-6-2</strain>
    </source>
</reference>
<dbReference type="InterPro" id="IPR050396">
    <property type="entry name" value="Glycosyltr_51/Transpeptidase"/>
</dbReference>
<dbReference type="RefSeq" id="WP_147782297.1">
    <property type="nucleotide sequence ID" value="NZ_VRMG01000004.1"/>
</dbReference>
<keyword evidence="2" id="KW-0645">Protease</keyword>
<dbReference type="InterPro" id="IPR036950">
    <property type="entry name" value="PBP_transglycosylase"/>
</dbReference>
<dbReference type="InterPro" id="IPR001460">
    <property type="entry name" value="PCN-bd_Tpept"/>
</dbReference>
<name>A0A5C8UVM8_9MICO</name>
<dbReference type="GO" id="GO:0009252">
    <property type="term" value="P:peptidoglycan biosynthetic process"/>
    <property type="evidence" value="ECO:0007669"/>
    <property type="project" value="TreeGrafter"/>
</dbReference>
<dbReference type="Pfam" id="PF03793">
    <property type="entry name" value="PASTA"/>
    <property type="match status" value="1"/>
</dbReference>
<dbReference type="EMBL" id="VRMG01000004">
    <property type="protein sequence ID" value="TXN32049.1"/>
    <property type="molecule type" value="Genomic_DNA"/>
</dbReference>
<comment type="caution">
    <text evidence="12">The sequence shown here is derived from an EMBL/GenBank/DDBJ whole genome shotgun (WGS) entry which is preliminary data.</text>
</comment>
<dbReference type="PANTHER" id="PTHR32282:SF33">
    <property type="entry name" value="PEPTIDOGLYCAN GLYCOSYLTRANSFERASE"/>
    <property type="match status" value="1"/>
</dbReference>
<keyword evidence="1" id="KW-0121">Carboxypeptidase</keyword>
<evidence type="ECO:0000313" key="13">
    <source>
        <dbReference type="Proteomes" id="UP000321379"/>
    </source>
</evidence>
<dbReference type="AlphaFoldDB" id="A0A5C8UVM8"/>
<evidence type="ECO:0000256" key="8">
    <source>
        <dbReference type="ARBA" id="ARBA00049902"/>
    </source>
</evidence>
<keyword evidence="10" id="KW-1133">Transmembrane helix</keyword>
<keyword evidence="4" id="KW-0808">Transferase</keyword>
<dbReference type="GO" id="GO:0030288">
    <property type="term" value="C:outer membrane-bounded periplasmic space"/>
    <property type="evidence" value="ECO:0007669"/>
    <property type="project" value="TreeGrafter"/>
</dbReference>
<comment type="catalytic activity">
    <reaction evidence="8">
        <text>[GlcNAc-(1-&gt;4)-Mur2Ac(oyl-L-Ala-gamma-D-Glu-L-Lys-D-Ala-D-Ala)](n)-di-trans,octa-cis-undecaprenyl diphosphate + beta-D-GlcNAc-(1-&gt;4)-Mur2Ac(oyl-L-Ala-gamma-D-Glu-L-Lys-D-Ala-D-Ala)-di-trans,octa-cis-undecaprenyl diphosphate = [GlcNAc-(1-&gt;4)-Mur2Ac(oyl-L-Ala-gamma-D-Glu-L-Lys-D-Ala-D-Ala)](n+1)-di-trans,octa-cis-undecaprenyl diphosphate + di-trans,octa-cis-undecaprenyl diphosphate + H(+)</text>
        <dbReference type="Rhea" id="RHEA:23708"/>
        <dbReference type="Rhea" id="RHEA-COMP:9602"/>
        <dbReference type="Rhea" id="RHEA-COMP:9603"/>
        <dbReference type="ChEBI" id="CHEBI:15378"/>
        <dbReference type="ChEBI" id="CHEBI:58405"/>
        <dbReference type="ChEBI" id="CHEBI:60033"/>
        <dbReference type="ChEBI" id="CHEBI:78435"/>
        <dbReference type="EC" id="2.4.99.28"/>
    </reaction>
</comment>
<keyword evidence="10" id="KW-0472">Membrane</keyword>
<gene>
    <name evidence="12" type="ORF">FVP33_03760</name>
</gene>
<feature type="compositionally biased region" description="Basic and acidic residues" evidence="9">
    <location>
        <begin position="788"/>
        <end position="806"/>
    </location>
</feature>
<dbReference type="GO" id="GO:0008658">
    <property type="term" value="F:penicillin binding"/>
    <property type="evidence" value="ECO:0007669"/>
    <property type="project" value="InterPro"/>
</dbReference>
<evidence type="ECO:0000256" key="5">
    <source>
        <dbReference type="ARBA" id="ARBA00022801"/>
    </source>
</evidence>
<accession>A0A5C8UVM8</accession>
<keyword evidence="6" id="KW-0511">Multifunctional enzyme</keyword>
<sequence>MAGEDWMKETSLKPTRSSAFGGLLGLLGLLGFSVIAGILVAALFAPMLAVTSKATVNALNVFDRLPDYVTLGHQSQRTVLYGLRAAQQVPFAQIYDQNRQEVEWDAVSDFAKDALVAAEDVRFYQHGGVDLAGIARATVNNLSGKKLQGASSIEQQLVKQLAIQEAVATITDKVKLNAAKAAAQATTLDRKLREAKLAVGLEKRYGKHQILLAYLNIAGFGGNTYGIEAAAQQYYSTTAKALTLAQAASLIAIVQQPNLRAPAAPDNWERNQSRRDAILRTMLSELMISRQQFDEAIAVPVNASTVKLSAATNGCSYASAAKPFCDYVINSVKDLTSLGATPADRKAAWERGGYSVYTTIDLDQQAVAEDDLAARTPATENRFSLGSAVSTVQVGTGRIITMAQNKAFDDTGEADPAVSTAINFNTDKRYGGSSGFPTGSTYKLFTLVNWLQNGHGLQEYVDANIRSYRSFPSRCDPGGLYTIARGYAPKNDSGVSQGQMNVLAATKGSVNAAFVNMASKLDLCDIRDVATSMGVHNADDSELAHDPGTILGTNTPSPLTMANAYATVAGGGTLCQPIAVDRIVGPDGKELPGQAQSCSRVISPEVAAAAAFDLQGPLQPGGTGASANPRDGTALLGKTGTAEALHSYMVAASSQTSTAVWIGNITGFQNLRRISIGGTLASNLRTAVMKPILASLNASAVYGAGHAFPEPPPALLRGSTIRMPNVVGQSVSAAQRLVERIGLAFAQGDVVSSALPAGTVVSSDPVAGSAIARGRTVTVTVSSGAAARKTDPPDKHPGGGDHPGKG</sequence>
<evidence type="ECO:0000256" key="4">
    <source>
        <dbReference type="ARBA" id="ARBA00022679"/>
    </source>
</evidence>